<dbReference type="InterPro" id="IPR036291">
    <property type="entry name" value="NAD(P)-bd_dom_sf"/>
</dbReference>
<comment type="caution">
    <text evidence="2">The sequence shown here is derived from an EMBL/GenBank/DDBJ whole genome shotgun (WGS) entry which is preliminary data.</text>
</comment>
<dbReference type="PANTHER" id="PTHR43245:SF55">
    <property type="entry name" value="NAD(P)-BINDING DOMAIN-CONTAINING PROTEIN"/>
    <property type="match status" value="1"/>
</dbReference>
<dbReference type="Pfam" id="PF01370">
    <property type="entry name" value="Epimerase"/>
    <property type="match status" value="1"/>
</dbReference>
<dbReference type="PANTHER" id="PTHR43245">
    <property type="entry name" value="BIFUNCTIONAL POLYMYXIN RESISTANCE PROTEIN ARNA"/>
    <property type="match status" value="1"/>
</dbReference>
<dbReference type="InterPro" id="IPR050177">
    <property type="entry name" value="Lipid_A_modif_metabolic_enz"/>
</dbReference>
<dbReference type="AlphaFoldDB" id="A0A7Y9DN14"/>
<dbReference type="EMBL" id="JACCBB010000001">
    <property type="protein sequence ID" value="NYD23627.1"/>
    <property type="molecule type" value="Genomic_DNA"/>
</dbReference>
<gene>
    <name evidence="2" type="ORF">BJ968_003167</name>
</gene>
<proteinExistence type="predicted"/>
<dbReference type="InterPro" id="IPR001509">
    <property type="entry name" value="Epimerase_deHydtase"/>
</dbReference>
<evidence type="ECO:0000259" key="1">
    <source>
        <dbReference type="Pfam" id="PF01370"/>
    </source>
</evidence>
<dbReference type="Gene3D" id="3.40.50.720">
    <property type="entry name" value="NAD(P)-binding Rossmann-like Domain"/>
    <property type="match status" value="1"/>
</dbReference>
<protein>
    <submittedName>
        <fullName evidence="2">NAD(P)-dependent dehydrogenase (Short-subunit alcohol dehydrogenase family)</fullName>
    </submittedName>
</protein>
<reference evidence="2 3" key="1">
    <citation type="submission" date="2020-07" db="EMBL/GenBank/DDBJ databases">
        <title>Sequencing the genomes of 1000 actinobacteria strains.</title>
        <authorList>
            <person name="Klenk H.-P."/>
        </authorList>
    </citation>
    <scope>NUCLEOTIDE SEQUENCE [LARGE SCALE GENOMIC DNA]</scope>
    <source>
        <strain evidence="2 3">DSM 7487</strain>
    </source>
</reference>
<accession>A0A7Y9DN14</accession>
<dbReference type="Proteomes" id="UP000521922">
    <property type="component" value="Unassembled WGS sequence"/>
</dbReference>
<sequence>MTPLPHLLVTGSAGGLGRELVPRLLAAGYRVRSMDLAHPDGLDGDLVTGSVTDTAVVERALEGVDAVVHLAGQSREAPWEQVLDANVHGTWTLLDACARLGVRKVVLASSNHAVGMVARREGVVVPADEPFRPDTYYGWSKTAGESLGRLFVERAGLDVVAVRIGSCFERPQNVRALATWMSYEDCVRLVAAAVDPAVTGWRSVWGISRNTRRWWSLAEGEAIGYDPRDDSEEFAEQVLAAADPDEVVDLVGGGFTATPLGQPN</sequence>
<organism evidence="2 3">
    <name type="scientific">Kineococcus aurantiacus</name>
    <dbReference type="NCBI Taxonomy" id="37633"/>
    <lineage>
        <taxon>Bacteria</taxon>
        <taxon>Bacillati</taxon>
        <taxon>Actinomycetota</taxon>
        <taxon>Actinomycetes</taxon>
        <taxon>Kineosporiales</taxon>
        <taxon>Kineosporiaceae</taxon>
        <taxon>Kineococcus</taxon>
    </lineage>
</organism>
<name>A0A7Y9DN14_9ACTN</name>
<dbReference type="RefSeq" id="WP_179753492.1">
    <property type="nucleotide sequence ID" value="NZ_BAAAGN010000016.1"/>
</dbReference>
<evidence type="ECO:0000313" key="2">
    <source>
        <dbReference type="EMBL" id="NYD23627.1"/>
    </source>
</evidence>
<dbReference type="SUPFAM" id="SSF51735">
    <property type="entry name" value="NAD(P)-binding Rossmann-fold domains"/>
    <property type="match status" value="1"/>
</dbReference>
<feature type="domain" description="NAD-dependent epimerase/dehydratase" evidence="1">
    <location>
        <begin position="8"/>
        <end position="166"/>
    </location>
</feature>
<keyword evidence="3" id="KW-1185">Reference proteome</keyword>
<evidence type="ECO:0000313" key="3">
    <source>
        <dbReference type="Proteomes" id="UP000521922"/>
    </source>
</evidence>